<comment type="caution">
    <text evidence="1">The sequence shown here is derived from an EMBL/GenBank/DDBJ whole genome shotgun (WGS) entry which is preliminary data.</text>
</comment>
<organism evidence="1 2">
    <name type="scientific">Candidatus Kuenenbacteria bacterium CG22_combo_CG10-13_8_21_14_all_39_9</name>
    <dbReference type="NCBI Taxonomy" id="1974621"/>
    <lineage>
        <taxon>Bacteria</taxon>
        <taxon>Candidatus Kueneniibacteriota</taxon>
    </lineage>
</organism>
<feature type="non-terminal residue" evidence="1">
    <location>
        <position position="1"/>
    </location>
</feature>
<proteinExistence type="predicted"/>
<sequence>DYILAGFSEYIKGKNISDPFAGNKDLINWAIKNGAKTVKGFDIDTQYVDNTGLENSDTKFQFDRYGCMMELYEKNNILGQTKSPGCPGSY</sequence>
<gene>
    <name evidence="1" type="ORF">COW86_00775</name>
</gene>
<dbReference type="AlphaFoldDB" id="A0A2H0D2X8"/>
<dbReference type="EMBL" id="PCTN01000032">
    <property type="protein sequence ID" value="PIP75960.1"/>
    <property type="molecule type" value="Genomic_DNA"/>
</dbReference>
<reference evidence="1 2" key="1">
    <citation type="submission" date="2017-09" db="EMBL/GenBank/DDBJ databases">
        <title>Depth-based differentiation of microbial function through sediment-hosted aquifers and enrichment of novel symbionts in the deep terrestrial subsurface.</title>
        <authorList>
            <person name="Probst A.J."/>
            <person name="Ladd B."/>
            <person name="Jarett J.K."/>
            <person name="Geller-Mcgrath D.E."/>
            <person name="Sieber C.M."/>
            <person name="Emerson J.B."/>
            <person name="Anantharaman K."/>
            <person name="Thomas B.C."/>
            <person name="Malmstrom R."/>
            <person name="Stieglmeier M."/>
            <person name="Klingl A."/>
            <person name="Woyke T."/>
            <person name="Ryan C.M."/>
            <person name="Banfield J.F."/>
        </authorList>
    </citation>
    <scope>NUCLEOTIDE SEQUENCE [LARGE SCALE GENOMIC DNA]</scope>
    <source>
        <strain evidence="1">CG22_combo_CG10-13_8_21_14_all_39_9</strain>
    </source>
</reference>
<evidence type="ECO:0000313" key="1">
    <source>
        <dbReference type="EMBL" id="PIP75960.1"/>
    </source>
</evidence>
<accession>A0A2H0D2X8</accession>
<protein>
    <submittedName>
        <fullName evidence="1">Uncharacterized protein</fullName>
    </submittedName>
</protein>
<name>A0A2H0D2X8_9BACT</name>
<dbReference type="Proteomes" id="UP000230159">
    <property type="component" value="Unassembled WGS sequence"/>
</dbReference>
<evidence type="ECO:0000313" key="2">
    <source>
        <dbReference type="Proteomes" id="UP000230159"/>
    </source>
</evidence>